<dbReference type="OrthoDB" id="9806637at2"/>
<dbReference type="GO" id="GO:0005737">
    <property type="term" value="C:cytoplasm"/>
    <property type="evidence" value="ECO:0007669"/>
    <property type="project" value="UniProtKB-SubCell"/>
</dbReference>
<dbReference type="PANTHER" id="PTHR11265">
    <property type="entry name" value="S-ADENOSYL-METHYLTRANSFERASE MRAW"/>
    <property type="match status" value="1"/>
</dbReference>
<accession>A0A540VGU4</accession>
<keyword evidence="5 6" id="KW-0949">S-adenosyl-L-methionine</keyword>
<dbReference type="NCBIfam" id="TIGR00006">
    <property type="entry name" value="16S rRNA (cytosine(1402)-N(4))-methyltransferase RsmH"/>
    <property type="match status" value="1"/>
</dbReference>
<keyword evidence="2 6" id="KW-0698">rRNA processing</keyword>
<dbReference type="PANTHER" id="PTHR11265:SF0">
    <property type="entry name" value="12S RRNA N4-METHYLCYTIDINE METHYLTRANSFERASE"/>
    <property type="match status" value="1"/>
</dbReference>
<dbReference type="InterPro" id="IPR029063">
    <property type="entry name" value="SAM-dependent_MTases_sf"/>
</dbReference>
<dbReference type="GO" id="GO:0070475">
    <property type="term" value="P:rRNA base methylation"/>
    <property type="evidence" value="ECO:0007669"/>
    <property type="project" value="UniProtKB-UniRule"/>
</dbReference>
<dbReference type="Pfam" id="PF01795">
    <property type="entry name" value="Methyltransf_5"/>
    <property type="match status" value="1"/>
</dbReference>
<dbReference type="InterPro" id="IPR002903">
    <property type="entry name" value="RsmH"/>
</dbReference>
<feature type="binding site" evidence="6">
    <location>
        <position position="120"/>
    </location>
    <ligand>
        <name>S-adenosyl-L-methionine</name>
        <dbReference type="ChEBI" id="CHEBI:59789"/>
    </ligand>
</feature>
<feature type="binding site" evidence="6">
    <location>
        <begin position="43"/>
        <end position="45"/>
    </location>
    <ligand>
        <name>S-adenosyl-L-methionine</name>
        <dbReference type="ChEBI" id="CHEBI:59789"/>
    </ligand>
</feature>
<dbReference type="SUPFAM" id="SSF81799">
    <property type="entry name" value="Putative methyltransferase TM0872, insert domain"/>
    <property type="match status" value="1"/>
</dbReference>
<dbReference type="HAMAP" id="MF_01007">
    <property type="entry name" value="16SrRNA_methyltr_H"/>
    <property type="match status" value="1"/>
</dbReference>
<sequence length="319" mass="35493">MDAHAGAHPSDLYRHVPVLLEAVLEGLQIRPGMRMVDATVGGGGHTEAMLQRSAPDGLVLGLDADPEAIQRVAERLSHAVQAGRLRLVQSNFTQLRQTVHTHHFAPVDAILLDLGVSSFQLDLADRGFSFQQDGPLDMRFDPAQPLSAADIVNTWPEQELADLIYQYGEERRSRRIARYLVRHRPFETTGQLAQAVERAVGGRRGERLHPATRTFQALRIAVNQELAALESVLPQCLELLKPGGRLAVISFHSLEDRIVKRWMQAEASSFVQDPSHPQGGYEKMPGLRIITRKPIVPDAAEIQHNPRSRSAKLRIAERL</sequence>
<evidence type="ECO:0000256" key="3">
    <source>
        <dbReference type="ARBA" id="ARBA00022603"/>
    </source>
</evidence>
<dbReference type="InterPro" id="IPR023397">
    <property type="entry name" value="SAM-dep_MeTrfase_MraW_recog"/>
</dbReference>
<evidence type="ECO:0000256" key="2">
    <source>
        <dbReference type="ARBA" id="ARBA00022552"/>
    </source>
</evidence>
<comment type="caution">
    <text evidence="7">The sequence shown here is derived from an EMBL/GenBank/DDBJ whole genome shotgun (WGS) entry which is preliminary data.</text>
</comment>
<evidence type="ECO:0000313" key="8">
    <source>
        <dbReference type="Proteomes" id="UP000317371"/>
    </source>
</evidence>
<comment type="function">
    <text evidence="6">Specifically methylates the N4 position of cytidine in position 1402 (C1402) of 16S rRNA.</text>
</comment>
<proteinExistence type="inferred from homology"/>
<comment type="subcellular location">
    <subcellularLocation>
        <location evidence="6">Cytoplasm</location>
    </subcellularLocation>
</comment>
<dbReference type="PIRSF" id="PIRSF004486">
    <property type="entry name" value="MraW"/>
    <property type="match status" value="1"/>
</dbReference>
<dbReference type="Gene3D" id="3.40.50.150">
    <property type="entry name" value="Vaccinia Virus protein VP39"/>
    <property type="match status" value="1"/>
</dbReference>
<evidence type="ECO:0000256" key="1">
    <source>
        <dbReference type="ARBA" id="ARBA00010396"/>
    </source>
</evidence>
<dbReference type="EMBL" id="VIGC01000011">
    <property type="protein sequence ID" value="TQE95902.1"/>
    <property type="molecule type" value="Genomic_DNA"/>
</dbReference>
<feature type="binding site" evidence="6">
    <location>
        <position position="92"/>
    </location>
    <ligand>
        <name>S-adenosyl-L-methionine</name>
        <dbReference type="ChEBI" id="CHEBI:59789"/>
    </ligand>
</feature>
<evidence type="ECO:0000256" key="4">
    <source>
        <dbReference type="ARBA" id="ARBA00022679"/>
    </source>
</evidence>
<keyword evidence="4 6" id="KW-0808">Transferase</keyword>
<reference evidence="7 8" key="1">
    <citation type="submission" date="2019-06" db="EMBL/GenBank/DDBJ databases">
        <title>Genome sequence of Litorilinea aerophila BAA-2444.</title>
        <authorList>
            <person name="Maclea K.S."/>
            <person name="Maurais E.G."/>
            <person name="Iannazzi L.C."/>
        </authorList>
    </citation>
    <scope>NUCLEOTIDE SEQUENCE [LARGE SCALE GENOMIC DNA]</scope>
    <source>
        <strain evidence="7 8">ATCC BAA-2444</strain>
    </source>
</reference>
<protein>
    <recommendedName>
        <fullName evidence="6">Ribosomal RNA small subunit methyltransferase H</fullName>
        <ecNumber evidence="6">2.1.1.199</ecNumber>
    </recommendedName>
    <alternativeName>
        <fullName evidence="6">16S rRNA m(4)C1402 methyltransferase</fullName>
    </alternativeName>
    <alternativeName>
        <fullName evidence="6">rRNA (cytosine-N(4)-)-methyltransferase RsmH</fullName>
    </alternativeName>
</protein>
<comment type="similarity">
    <text evidence="1 6">Belongs to the methyltransferase superfamily. RsmH family.</text>
</comment>
<comment type="catalytic activity">
    <reaction evidence="6">
        <text>cytidine(1402) in 16S rRNA + S-adenosyl-L-methionine = N(4)-methylcytidine(1402) in 16S rRNA + S-adenosyl-L-homocysteine + H(+)</text>
        <dbReference type="Rhea" id="RHEA:42928"/>
        <dbReference type="Rhea" id="RHEA-COMP:10286"/>
        <dbReference type="Rhea" id="RHEA-COMP:10287"/>
        <dbReference type="ChEBI" id="CHEBI:15378"/>
        <dbReference type="ChEBI" id="CHEBI:57856"/>
        <dbReference type="ChEBI" id="CHEBI:59789"/>
        <dbReference type="ChEBI" id="CHEBI:74506"/>
        <dbReference type="ChEBI" id="CHEBI:82748"/>
        <dbReference type="EC" id="2.1.1.199"/>
    </reaction>
</comment>
<dbReference type="Gene3D" id="1.10.150.170">
    <property type="entry name" value="Putative methyltransferase TM0872, insert domain"/>
    <property type="match status" value="1"/>
</dbReference>
<gene>
    <name evidence="6 7" type="primary">rsmH</name>
    <name evidence="7" type="ORF">FKZ61_10470</name>
</gene>
<feature type="binding site" evidence="6">
    <location>
        <position position="113"/>
    </location>
    <ligand>
        <name>S-adenosyl-L-methionine</name>
        <dbReference type="ChEBI" id="CHEBI:59789"/>
    </ligand>
</feature>
<dbReference type="Proteomes" id="UP000317371">
    <property type="component" value="Unassembled WGS sequence"/>
</dbReference>
<dbReference type="EC" id="2.1.1.199" evidence="6"/>
<dbReference type="AlphaFoldDB" id="A0A540VGU4"/>
<keyword evidence="8" id="KW-1185">Reference proteome</keyword>
<name>A0A540VGU4_9CHLR</name>
<organism evidence="7 8">
    <name type="scientific">Litorilinea aerophila</name>
    <dbReference type="NCBI Taxonomy" id="1204385"/>
    <lineage>
        <taxon>Bacteria</taxon>
        <taxon>Bacillati</taxon>
        <taxon>Chloroflexota</taxon>
        <taxon>Caldilineae</taxon>
        <taxon>Caldilineales</taxon>
        <taxon>Caldilineaceae</taxon>
        <taxon>Litorilinea</taxon>
    </lineage>
</organism>
<dbReference type="CDD" id="cd02440">
    <property type="entry name" value="AdoMet_MTases"/>
    <property type="match status" value="1"/>
</dbReference>
<dbReference type="GO" id="GO:0071424">
    <property type="term" value="F:rRNA (cytosine-N4-)-methyltransferase activity"/>
    <property type="evidence" value="ECO:0007669"/>
    <property type="project" value="UniProtKB-UniRule"/>
</dbReference>
<dbReference type="SUPFAM" id="SSF53335">
    <property type="entry name" value="S-adenosyl-L-methionine-dependent methyltransferases"/>
    <property type="match status" value="1"/>
</dbReference>
<dbReference type="InParanoid" id="A0A540VGU4"/>
<feature type="binding site" evidence="6">
    <location>
        <position position="63"/>
    </location>
    <ligand>
        <name>S-adenosyl-L-methionine</name>
        <dbReference type="ChEBI" id="CHEBI:59789"/>
    </ligand>
</feature>
<keyword evidence="6" id="KW-0963">Cytoplasm</keyword>
<dbReference type="RefSeq" id="WP_141610125.1">
    <property type="nucleotide sequence ID" value="NZ_VIGC02000011.1"/>
</dbReference>
<evidence type="ECO:0000313" key="7">
    <source>
        <dbReference type="EMBL" id="TQE95902.1"/>
    </source>
</evidence>
<evidence type="ECO:0000256" key="6">
    <source>
        <dbReference type="HAMAP-Rule" id="MF_01007"/>
    </source>
</evidence>
<dbReference type="FunCoup" id="A0A540VGU4">
    <property type="interactions" value="440"/>
</dbReference>
<keyword evidence="3 6" id="KW-0489">Methyltransferase</keyword>
<evidence type="ECO:0000256" key="5">
    <source>
        <dbReference type="ARBA" id="ARBA00022691"/>
    </source>
</evidence>